<evidence type="ECO:0000256" key="19">
    <source>
        <dbReference type="ARBA" id="ARBA00049035"/>
    </source>
</evidence>
<comment type="similarity">
    <text evidence="4 21">Belongs to the folylpolyglutamate synthase family.</text>
</comment>
<feature type="domain" description="Mur ligase central" evidence="23">
    <location>
        <begin position="47"/>
        <end position="193"/>
    </location>
</feature>
<comment type="caution">
    <text evidence="24">The sequence shown here is derived from an EMBL/GenBank/DDBJ whole genome shotgun (WGS) entry which is preliminary data.</text>
</comment>
<evidence type="ECO:0000256" key="11">
    <source>
        <dbReference type="ARBA" id="ARBA00022840"/>
    </source>
</evidence>
<dbReference type="GO" id="GO:0004326">
    <property type="term" value="F:tetrahydrofolylpolyglutamate synthase activity"/>
    <property type="evidence" value="ECO:0007669"/>
    <property type="project" value="UniProtKB-EC"/>
</dbReference>
<evidence type="ECO:0000256" key="10">
    <source>
        <dbReference type="ARBA" id="ARBA00022741"/>
    </source>
</evidence>
<dbReference type="PANTHER" id="PTHR11136:SF0">
    <property type="entry name" value="DIHYDROFOLATE SYNTHETASE-RELATED"/>
    <property type="match status" value="1"/>
</dbReference>
<evidence type="ECO:0000256" key="2">
    <source>
        <dbReference type="ARBA" id="ARBA00004799"/>
    </source>
</evidence>
<gene>
    <name evidence="24" type="primary">folC</name>
    <name evidence="24" type="ORF">ABDB84_13595</name>
</gene>
<dbReference type="InterPro" id="IPR013221">
    <property type="entry name" value="Mur_ligase_cen"/>
</dbReference>
<evidence type="ECO:0000256" key="3">
    <source>
        <dbReference type="ARBA" id="ARBA00005150"/>
    </source>
</evidence>
<keyword evidence="25" id="KW-1185">Reference proteome</keyword>
<dbReference type="Gene3D" id="3.40.1190.10">
    <property type="entry name" value="Mur-like, catalytic domain"/>
    <property type="match status" value="1"/>
</dbReference>
<dbReference type="NCBIfam" id="TIGR01499">
    <property type="entry name" value="folC"/>
    <property type="match status" value="1"/>
</dbReference>
<evidence type="ECO:0000256" key="6">
    <source>
        <dbReference type="ARBA" id="ARBA00013025"/>
    </source>
</evidence>
<dbReference type="InterPro" id="IPR036565">
    <property type="entry name" value="Mur-like_cat_sf"/>
</dbReference>
<keyword evidence="10 21" id="KW-0547">Nucleotide-binding</keyword>
<evidence type="ECO:0000256" key="4">
    <source>
        <dbReference type="ARBA" id="ARBA00008276"/>
    </source>
</evidence>
<reference evidence="24 25" key="1">
    <citation type="journal article" date="2018" name="Int. J. Syst. Evol. Microbiol.">
        <title>Uliginosibacterium sediminicola sp. nov., isolated from freshwater sediment.</title>
        <authorList>
            <person name="Hwang W.M."/>
            <person name="Kim S.M."/>
            <person name="Kang K."/>
            <person name="Ahn T.Y."/>
        </authorList>
    </citation>
    <scope>NUCLEOTIDE SEQUENCE [LARGE SCALE GENOMIC DNA]</scope>
    <source>
        <strain evidence="24 25">M1-21</strain>
    </source>
</reference>
<evidence type="ECO:0000256" key="8">
    <source>
        <dbReference type="ARBA" id="ARBA00022598"/>
    </source>
</evidence>
<dbReference type="SUPFAM" id="SSF53623">
    <property type="entry name" value="MurD-like peptide ligases, catalytic domain"/>
    <property type="match status" value="1"/>
</dbReference>
<comment type="function">
    <text evidence="1">Functions in two distinct reactions of the de novo folate biosynthetic pathway. Catalyzes the addition of a glutamate residue to dihydropteroate (7,8-dihydropteroate or H2Pte) to form dihydrofolate (7,8-dihydrofolate monoglutamate or H2Pte-Glu). Also catalyzes successive additions of L-glutamate to tetrahydrofolate or 10-formyltetrahydrofolate or 5,10-methylenetetrahydrofolate, leading to folylpolyglutamate derivatives.</text>
</comment>
<dbReference type="EMBL" id="JBDIVE010000007">
    <property type="protein sequence ID" value="MEN3069519.1"/>
    <property type="molecule type" value="Genomic_DNA"/>
</dbReference>
<dbReference type="InterPro" id="IPR001645">
    <property type="entry name" value="Folylpolyglutamate_synth"/>
</dbReference>
<evidence type="ECO:0000259" key="23">
    <source>
        <dbReference type="Pfam" id="PF08245"/>
    </source>
</evidence>
<evidence type="ECO:0000259" key="22">
    <source>
        <dbReference type="Pfam" id="PF02875"/>
    </source>
</evidence>
<comment type="catalytic activity">
    <reaction evidence="18">
        <text>10-formyltetrahydrofolyl-(gamma-L-Glu)(n) + L-glutamate + ATP = 10-formyltetrahydrofolyl-(gamma-L-Glu)(n+1) + ADP + phosphate + H(+)</text>
        <dbReference type="Rhea" id="RHEA:51904"/>
        <dbReference type="Rhea" id="RHEA-COMP:13088"/>
        <dbReference type="Rhea" id="RHEA-COMP:14300"/>
        <dbReference type="ChEBI" id="CHEBI:15378"/>
        <dbReference type="ChEBI" id="CHEBI:29985"/>
        <dbReference type="ChEBI" id="CHEBI:30616"/>
        <dbReference type="ChEBI" id="CHEBI:43474"/>
        <dbReference type="ChEBI" id="CHEBI:134413"/>
        <dbReference type="ChEBI" id="CHEBI:456216"/>
        <dbReference type="EC" id="6.3.2.17"/>
    </reaction>
</comment>
<keyword evidence="11 21" id="KW-0067">ATP-binding</keyword>
<evidence type="ECO:0000256" key="20">
    <source>
        <dbReference type="ARBA" id="ARBA00049161"/>
    </source>
</evidence>
<evidence type="ECO:0000256" key="15">
    <source>
        <dbReference type="ARBA" id="ARBA00030592"/>
    </source>
</evidence>
<dbReference type="RefSeq" id="WP_345920287.1">
    <property type="nucleotide sequence ID" value="NZ_JBDIVE010000007.1"/>
</dbReference>
<evidence type="ECO:0000313" key="24">
    <source>
        <dbReference type="EMBL" id="MEN3069519.1"/>
    </source>
</evidence>
<evidence type="ECO:0000256" key="21">
    <source>
        <dbReference type="PIRNR" id="PIRNR001563"/>
    </source>
</evidence>
<dbReference type="EC" id="6.3.2.12" evidence="5"/>
<dbReference type="GO" id="GO:0008841">
    <property type="term" value="F:dihydrofolate synthase activity"/>
    <property type="evidence" value="ECO:0007669"/>
    <property type="project" value="UniProtKB-EC"/>
</dbReference>
<comment type="catalytic activity">
    <reaction evidence="17">
        <text>(6S)-5,6,7,8-tetrahydrofolyl-(gamma-L-Glu)(n) + L-glutamate + ATP = (6S)-5,6,7,8-tetrahydrofolyl-(gamma-L-Glu)(n+1) + ADP + phosphate + H(+)</text>
        <dbReference type="Rhea" id="RHEA:10580"/>
        <dbReference type="Rhea" id="RHEA-COMP:14738"/>
        <dbReference type="Rhea" id="RHEA-COMP:14740"/>
        <dbReference type="ChEBI" id="CHEBI:15378"/>
        <dbReference type="ChEBI" id="CHEBI:29985"/>
        <dbReference type="ChEBI" id="CHEBI:30616"/>
        <dbReference type="ChEBI" id="CHEBI:43474"/>
        <dbReference type="ChEBI" id="CHEBI:141005"/>
        <dbReference type="ChEBI" id="CHEBI:456216"/>
        <dbReference type="EC" id="6.3.2.17"/>
    </reaction>
</comment>
<dbReference type="InterPro" id="IPR036615">
    <property type="entry name" value="Mur_ligase_C_dom_sf"/>
</dbReference>
<dbReference type="InterPro" id="IPR004101">
    <property type="entry name" value="Mur_ligase_C"/>
</dbReference>
<name>A0ABU9Z0K1_9RHOO</name>
<dbReference type="NCBIfam" id="NF008101">
    <property type="entry name" value="PRK10846.1"/>
    <property type="match status" value="1"/>
</dbReference>
<comment type="pathway">
    <text evidence="3">Cofactor biosynthesis; tetrahydrofolylpolyglutamate biosynthesis.</text>
</comment>
<dbReference type="Pfam" id="PF02875">
    <property type="entry name" value="Mur_ligase_C"/>
    <property type="match status" value="1"/>
</dbReference>
<evidence type="ECO:0000313" key="25">
    <source>
        <dbReference type="Proteomes" id="UP001410394"/>
    </source>
</evidence>
<evidence type="ECO:0000256" key="1">
    <source>
        <dbReference type="ARBA" id="ARBA00002714"/>
    </source>
</evidence>
<sequence length="427" mass="45522">MFSAASLGEWLAYIERQHAQPIALGLDRVKQVLAALPARHRGLVITVGGTNGKGSTCAMLEAILRAAGYSVGLYTSPHLLHYNERVRLNSVSADDAALCEAFAAVEAARCSLAEPVPLTYFEYGTLAAWWLFCRSQLDVVILEVGLGGRLDAVNAIEPDCAIVTGVAMDHMDYLGDTREAIGFEKAGIFRPGKPAIVGDPQPPQSLIGHAKNIGADLRVSGQDFGFSGDKQQWQFRGRSQRRSSMAYPALRGANQLLNASSVLAALESIEERLPVPMQAVRQGLMLVELPARFQVLPGRPAVVLDVAHNPQAAAVLSENFANMGFFSNTLAVCGMLLDKDIPGTLRALDARVDRWYLCDLGGPRGAKAQVLAEALQAIGSQAAVELFADPAAAFNAARAAAGEGDRIVAFGSFLTVAAVMQTLQTPR</sequence>
<protein>
    <recommendedName>
        <fullName evidence="7">Dihydrofolate synthase/folylpolyglutamate synthase</fullName>
        <ecNumber evidence="5">6.3.2.12</ecNumber>
        <ecNumber evidence="6">6.3.2.17</ecNumber>
    </recommendedName>
    <alternativeName>
        <fullName evidence="16">Folylpoly-gamma-glutamate synthetase-dihydrofolate synthetase</fullName>
    </alternativeName>
    <alternativeName>
        <fullName evidence="14">Folylpolyglutamate synthetase</fullName>
    </alternativeName>
    <alternativeName>
        <fullName evidence="15">Tetrahydrofolylpolyglutamate synthase</fullName>
    </alternativeName>
</protein>
<organism evidence="24 25">
    <name type="scientific">Uliginosibacterium sediminicola</name>
    <dbReference type="NCBI Taxonomy" id="2024550"/>
    <lineage>
        <taxon>Bacteria</taxon>
        <taxon>Pseudomonadati</taxon>
        <taxon>Pseudomonadota</taxon>
        <taxon>Betaproteobacteria</taxon>
        <taxon>Rhodocyclales</taxon>
        <taxon>Zoogloeaceae</taxon>
        <taxon>Uliginosibacterium</taxon>
    </lineage>
</organism>
<comment type="catalytic activity">
    <reaction evidence="19">
        <text>(6R)-5,10-methylenetetrahydrofolyl-(gamma-L-Glu)(n) + L-glutamate + ATP = (6R)-5,10-methylenetetrahydrofolyl-(gamma-L-Glu)(n+1) + ADP + phosphate + H(+)</text>
        <dbReference type="Rhea" id="RHEA:51912"/>
        <dbReference type="Rhea" id="RHEA-COMP:13257"/>
        <dbReference type="Rhea" id="RHEA-COMP:13258"/>
        <dbReference type="ChEBI" id="CHEBI:15378"/>
        <dbReference type="ChEBI" id="CHEBI:29985"/>
        <dbReference type="ChEBI" id="CHEBI:30616"/>
        <dbReference type="ChEBI" id="CHEBI:43474"/>
        <dbReference type="ChEBI" id="CHEBI:136572"/>
        <dbReference type="ChEBI" id="CHEBI:456216"/>
        <dbReference type="EC" id="6.3.2.17"/>
    </reaction>
</comment>
<evidence type="ECO:0000256" key="13">
    <source>
        <dbReference type="ARBA" id="ARBA00022909"/>
    </source>
</evidence>
<proteinExistence type="inferred from homology"/>
<dbReference type="SUPFAM" id="SSF53244">
    <property type="entry name" value="MurD-like peptide ligases, peptide-binding domain"/>
    <property type="match status" value="1"/>
</dbReference>
<accession>A0ABU9Z0K1</accession>
<evidence type="ECO:0000256" key="7">
    <source>
        <dbReference type="ARBA" id="ARBA00019357"/>
    </source>
</evidence>
<evidence type="ECO:0000256" key="5">
    <source>
        <dbReference type="ARBA" id="ARBA00013023"/>
    </source>
</evidence>
<comment type="catalytic activity">
    <reaction evidence="20">
        <text>7,8-dihydropteroate + L-glutamate + ATP = 7,8-dihydrofolate + ADP + phosphate + H(+)</text>
        <dbReference type="Rhea" id="RHEA:23584"/>
        <dbReference type="ChEBI" id="CHEBI:15378"/>
        <dbReference type="ChEBI" id="CHEBI:17839"/>
        <dbReference type="ChEBI" id="CHEBI:29985"/>
        <dbReference type="ChEBI" id="CHEBI:30616"/>
        <dbReference type="ChEBI" id="CHEBI:43474"/>
        <dbReference type="ChEBI" id="CHEBI:57451"/>
        <dbReference type="ChEBI" id="CHEBI:456216"/>
        <dbReference type="EC" id="6.3.2.12"/>
    </reaction>
</comment>
<dbReference type="EC" id="6.3.2.17" evidence="6"/>
<evidence type="ECO:0000256" key="9">
    <source>
        <dbReference type="ARBA" id="ARBA00022723"/>
    </source>
</evidence>
<keyword evidence="13" id="KW-0289">Folate biosynthesis</keyword>
<dbReference type="Gene3D" id="3.90.190.20">
    <property type="entry name" value="Mur ligase, C-terminal domain"/>
    <property type="match status" value="1"/>
</dbReference>
<dbReference type="Pfam" id="PF08245">
    <property type="entry name" value="Mur_ligase_M"/>
    <property type="match status" value="1"/>
</dbReference>
<comment type="pathway">
    <text evidence="2">Cofactor biosynthesis; tetrahydrofolate biosynthesis; 7,8-dihydrofolate from 2-amino-4-hydroxy-6-hydroxymethyl-7,8-dihydropteridine diphosphate and 4-aminobenzoate: step 2/2.</text>
</comment>
<evidence type="ECO:0000256" key="18">
    <source>
        <dbReference type="ARBA" id="ARBA00047808"/>
    </source>
</evidence>
<keyword evidence="12" id="KW-0460">Magnesium</keyword>
<dbReference type="Proteomes" id="UP001410394">
    <property type="component" value="Unassembled WGS sequence"/>
</dbReference>
<keyword evidence="9" id="KW-0479">Metal-binding</keyword>
<feature type="domain" description="Mur ligase C-terminal" evidence="22">
    <location>
        <begin position="292"/>
        <end position="413"/>
    </location>
</feature>
<evidence type="ECO:0000256" key="14">
    <source>
        <dbReference type="ARBA" id="ARBA00030048"/>
    </source>
</evidence>
<evidence type="ECO:0000256" key="16">
    <source>
        <dbReference type="ARBA" id="ARBA00032510"/>
    </source>
</evidence>
<keyword evidence="8 21" id="KW-0436">Ligase</keyword>
<dbReference type="PANTHER" id="PTHR11136">
    <property type="entry name" value="FOLYLPOLYGLUTAMATE SYNTHASE-RELATED"/>
    <property type="match status" value="1"/>
</dbReference>
<evidence type="ECO:0000256" key="17">
    <source>
        <dbReference type="ARBA" id="ARBA00047493"/>
    </source>
</evidence>
<evidence type="ECO:0000256" key="12">
    <source>
        <dbReference type="ARBA" id="ARBA00022842"/>
    </source>
</evidence>
<dbReference type="PIRSF" id="PIRSF001563">
    <property type="entry name" value="Folylpolyglu_synth"/>
    <property type="match status" value="1"/>
</dbReference>